<dbReference type="InterPro" id="IPR055352">
    <property type="entry name" value="CCD_aECM"/>
</dbReference>
<evidence type="ECO:0000313" key="4">
    <source>
        <dbReference type="Proteomes" id="UP000274756"/>
    </source>
</evidence>
<reference evidence="5" key="1">
    <citation type="submission" date="2017-02" db="UniProtKB">
        <authorList>
            <consortium name="WormBaseParasite"/>
        </authorList>
    </citation>
    <scope>IDENTIFICATION</scope>
</reference>
<accession>A0A0N4U435</accession>
<protein>
    <submittedName>
        <fullName evidence="5">Ras-GEF domain-containing protein</fullName>
    </submittedName>
</protein>
<dbReference type="PANTHER" id="PTHR37435:SF6">
    <property type="entry name" value="TITIN"/>
    <property type="match status" value="1"/>
</dbReference>
<dbReference type="Proteomes" id="UP000038040">
    <property type="component" value="Unplaced"/>
</dbReference>
<sequence length="106" mass="12924">VFRAFEEVFPEIIQQQKTSKEFFEFSYFLELIKSFLTTTPTRESLKLKRHHCLNIWSFARQFNSPDILKFAIENCAYIKNYYPVVQCEHIEYLIRRCREEFALKDL</sequence>
<name>A0A0N4U435_DRAME</name>
<dbReference type="WBParaSite" id="DME_0000152301-mRNA-1">
    <property type="protein sequence ID" value="DME_0000152301-mRNA-1"/>
    <property type="gene ID" value="DME_0000152301"/>
</dbReference>
<dbReference type="OrthoDB" id="5865092at2759"/>
<evidence type="ECO:0000313" key="5">
    <source>
        <dbReference type="WBParaSite" id="DME_0000152301-mRNA-1"/>
    </source>
</evidence>
<keyword evidence="4" id="KW-1185">Reference proteome</keyword>
<dbReference type="EMBL" id="UYYG01001153">
    <property type="protein sequence ID" value="VDN55910.1"/>
    <property type="molecule type" value="Genomic_DNA"/>
</dbReference>
<proteinExistence type="predicted"/>
<dbReference type="Proteomes" id="UP000274756">
    <property type="component" value="Unassembled WGS sequence"/>
</dbReference>
<organism evidence="3 5">
    <name type="scientific">Dracunculus medinensis</name>
    <name type="common">Guinea worm</name>
    <dbReference type="NCBI Taxonomy" id="318479"/>
    <lineage>
        <taxon>Eukaryota</taxon>
        <taxon>Metazoa</taxon>
        <taxon>Ecdysozoa</taxon>
        <taxon>Nematoda</taxon>
        <taxon>Chromadorea</taxon>
        <taxon>Rhabditida</taxon>
        <taxon>Spirurina</taxon>
        <taxon>Dracunculoidea</taxon>
        <taxon>Dracunculidae</taxon>
        <taxon>Dracunculus</taxon>
    </lineage>
</organism>
<feature type="domain" description="aECM cysteine-cradle" evidence="1">
    <location>
        <begin position="49"/>
        <end position="100"/>
    </location>
</feature>
<dbReference type="AlphaFoldDB" id="A0A0N4U435"/>
<evidence type="ECO:0000259" key="1">
    <source>
        <dbReference type="Pfam" id="PF23626"/>
    </source>
</evidence>
<dbReference type="PANTHER" id="PTHR37435">
    <property type="entry name" value="PROTEIN CBG14344"/>
    <property type="match status" value="1"/>
</dbReference>
<gene>
    <name evidence="2" type="ORF">DME_LOCUS5883</name>
</gene>
<reference evidence="2 4" key="2">
    <citation type="submission" date="2018-11" db="EMBL/GenBank/DDBJ databases">
        <authorList>
            <consortium name="Pathogen Informatics"/>
        </authorList>
    </citation>
    <scope>NUCLEOTIDE SEQUENCE [LARGE SCALE GENOMIC DNA]</scope>
</reference>
<evidence type="ECO:0000313" key="3">
    <source>
        <dbReference type="Proteomes" id="UP000038040"/>
    </source>
</evidence>
<dbReference type="Pfam" id="PF23626">
    <property type="entry name" value="CCD_aECM"/>
    <property type="match status" value="1"/>
</dbReference>
<evidence type="ECO:0000313" key="2">
    <source>
        <dbReference type="EMBL" id="VDN55910.1"/>
    </source>
</evidence>